<dbReference type="AlphaFoldDB" id="A0A1A2Y207"/>
<dbReference type="RefSeq" id="WP_065019088.1">
    <property type="nucleotide sequence ID" value="NZ_LZKG01000059.1"/>
</dbReference>
<gene>
    <name evidence="1" type="ORF">A5710_18095</name>
</gene>
<evidence type="ECO:0008006" key="3">
    <source>
        <dbReference type="Google" id="ProtNLM"/>
    </source>
</evidence>
<reference evidence="2" key="1">
    <citation type="submission" date="2016-06" db="EMBL/GenBank/DDBJ databases">
        <authorList>
            <person name="Sutton G."/>
            <person name="Brinkac L."/>
            <person name="Sanka R."/>
            <person name="Adams M."/>
            <person name="Lau E."/>
            <person name="Sam S."/>
            <person name="Sreng N."/>
            <person name="Him V."/>
            <person name="Kerleguer A."/>
            <person name="Cheng S."/>
        </authorList>
    </citation>
    <scope>NUCLEOTIDE SEQUENCE [LARGE SCALE GENOMIC DNA]</scope>
    <source>
        <strain evidence="2">E1876</strain>
    </source>
</reference>
<sequence>MADVIQLGPDELPEAVAGWRADVPGSLMYPSLPPASSTAVAAVGAAMEPWVAHFAAHDAERAALASTVVQAAAVTQSTLQSADESGAAEIGKSAAV</sequence>
<name>A0A1A2Y207_MYCSD</name>
<proteinExistence type="predicted"/>
<evidence type="ECO:0000313" key="2">
    <source>
        <dbReference type="Proteomes" id="UP000093943"/>
    </source>
</evidence>
<protein>
    <recommendedName>
        <fullName evidence="3">PE domain-containing protein</fullName>
    </recommendedName>
</protein>
<dbReference type="Proteomes" id="UP000093943">
    <property type="component" value="Unassembled WGS sequence"/>
</dbReference>
<organism evidence="1 2">
    <name type="scientific">Mycolicibacter sinensis (strain JDM601)</name>
    <name type="common">Mycobacterium sinense</name>
    <dbReference type="NCBI Taxonomy" id="875328"/>
    <lineage>
        <taxon>Bacteria</taxon>
        <taxon>Bacillati</taxon>
        <taxon>Actinomycetota</taxon>
        <taxon>Actinomycetes</taxon>
        <taxon>Mycobacteriales</taxon>
        <taxon>Mycobacteriaceae</taxon>
        <taxon>Mycolicibacter</taxon>
    </lineage>
</organism>
<comment type="caution">
    <text evidence="1">The sequence shown here is derived from an EMBL/GenBank/DDBJ whole genome shotgun (WGS) entry which is preliminary data.</text>
</comment>
<accession>A0A1A2Y207</accession>
<dbReference type="EMBL" id="LZKG01000059">
    <property type="protein sequence ID" value="OBI31352.1"/>
    <property type="molecule type" value="Genomic_DNA"/>
</dbReference>
<evidence type="ECO:0000313" key="1">
    <source>
        <dbReference type="EMBL" id="OBI31352.1"/>
    </source>
</evidence>